<name>A0A1V8P458_CITBR</name>
<gene>
    <name evidence="2" type="ORF">BZK42_00565</name>
</gene>
<evidence type="ECO:0000256" key="1">
    <source>
        <dbReference type="SAM" id="MobiDB-lite"/>
    </source>
</evidence>
<dbReference type="RefSeq" id="WP_080858540.1">
    <property type="nucleotide sequence ID" value="NZ_CP077405.1"/>
</dbReference>
<proteinExistence type="predicted"/>
<dbReference type="Proteomes" id="UP000192573">
    <property type="component" value="Unassembled WGS sequence"/>
</dbReference>
<evidence type="ECO:0008006" key="4">
    <source>
        <dbReference type="Google" id="ProtNLM"/>
    </source>
</evidence>
<dbReference type="AlphaFoldDB" id="A0A1V8P458"/>
<protein>
    <recommendedName>
        <fullName evidence="4">Lipoprotein</fullName>
    </recommendedName>
</protein>
<comment type="caution">
    <text evidence="2">The sequence shown here is derived from an EMBL/GenBank/DDBJ whole genome shotgun (WGS) entry which is preliminary data.</text>
</comment>
<accession>A0A1V8P458</accession>
<feature type="region of interest" description="Disordered" evidence="1">
    <location>
        <begin position="103"/>
        <end position="128"/>
    </location>
</feature>
<dbReference type="EMBL" id="NAEW01000001">
    <property type="protein sequence ID" value="OQM43429.1"/>
    <property type="molecule type" value="Genomic_DNA"/>
</dbReference>
<evidence type="ECO:0000313" key="2">
    <source>
        <dbReference type="EMBL" id="OQM43429.1"/>
    </source>
</evidence>
<organism evidence="2 3">
    <name type="scientific">Citrobacter braakii</name>
    <dbReference type="NCBI Taxonomy" id="57706"/>
    <lineage>
        <taxon>Bacteria</taxon>
        <taxon>Pseudomonadati</taxon>
        <taxon>Pseudomonadota</taxon>
        <taxon>Gammaproteobacteria</taxon>
        <taxon>Enterobacterales</taxon>
        <taxon>Enterobacteriaceae</taxon>
        <taxon>Citrobacter</taxon>
        <taxon>Citrobacter freundii complex</taxon>
    </lineage>
</organism>
<sequence length="266" mass="30304">MRIILIPLFLTLTGCAQKVWYNPEKSTQQFYADNANCTAMSQGVSSNQIQPSYGYNSAFGSGFVQGFNTTNAIMAENTKNQIYSDCMMGNGWTLVDKKRVNSPASEYQDNHASEINYTPEPNNKKEDEKETLAKAFNSVPELSSWQESYPQKFETAIIMDDILRDNPFWEYSPLSERFHTAKLMTDAIYGDAAKFKEMCLMDNALKGTKIEYKYILASIRSFHDDVLGKYNQMCLDGHDSGGSKRVYEQIYAEAKLISQELKNKRH</sequence>
<reference evidence="2 3" key="1">
    <citation type="submission" date="2017-03" db="EMBL/GenBank/DDBJ databases">
        <authorList>
            <person name="Afonso C.L."/>
            <person name="Miller P.J."/>
            <person name="Scott M.A."/>
            <person name="Spackman E."/>
            <person name="Goraichik I."/>
            <person name="Dimitrov K.M."/>
            <person name="Suarez D.L."/>
            <person name="Swayne D.E."/>
        </authorList>
    </citation>
    <scope>NUCLEOTIDE SEQUENCE [LARGE SCALE GENOMIC DNA]</scope>
    <source>
        <strain evidence="2 3">ATCC 51113</strain>
    </source>
</reference>
<evidence type="ECO:0000313" key="3">
    <source>
        <dbReference type="Proteomes" id="UP000192573"/>
    </source>
</evidence>
<dbReference type="PROSITE" id="PS51257">
    <property type="entry name" value="PROKAR_LIPOPROTEIN"/>
    <property type="match status" value="1"/>
</dbReference>